<keyword evidence="1" id="KW-0810">Translation regulation</keyword>
<dbReference type="GO" id="GO:0045900">
    <property type="term" value="P:negative regulation of translational elongation"/>
    <property type="evidence" value="ECO:0007669"/>
    <property type="project" value="TreeGrafter"/>
</dbReference>
<dbReference type="InterPro" id="IPR003489">
    <property type="entry name" value="RHF/RaiA"/>
</dbReference>
<dbReference type="PANTHER" id="PTHR33231">
    <property type="entry name" value="30S RIBOSOMAL PROTEIN"/>
    <property type="match status" value="1"/>
</dbReference>
<dbReference type="InterPro" id="IPR050574">
    <property type="entry name" value="HPF/YfiA_ribosome-assoc"/>
</dbReference>
<feature type="domain" description="Sigma 54 modulation/S30EA ribosomal protein C-terminal" evidence="2">
    <location>
        <begin position="167"/>
        <end position="216"/>
    </location>
</feature>
<dbReference type="GO" id="GO:0043024">
    <property type="term" value="F:ribosomal small subunit binding"/>
    <property type="evidence" value="ECO:0007669"/>
    <property type="project" value="TreeGrafter"/>
</dbReference>
<proteinExistence type="predicted"/>
<organism evidence="3">
    <name type="scientific">Thermogemmatispora argillosa</name>
    <dbReference type="NCBI Taxonomy" id="2045280"/>
    <lineage>
        <taxon>Bacteria</taxon>
        <taxon>Bacillati</taxon>
        <taxon>Chloroflexota</taxon>
        <taxon>Ktedonobacteria</taxon>
        <taxon>Thermogemmatisporales</taxon>
        <taxon>Thermogemmatisporaceae</taxon>
        <taxon>Thermogemmatispora</taxon>
    </lineage>
</organism>
<dbReference type="Gene3D" id="3.30.505.50">
    <property type="entry name" value="Sigma 54 modulation/S30EA ribosomal protein, C-terminal domain"/>
    <property type="match status" value="1"/>
</dbReference>
<dbReference type="SUPFAM" id="SSF69754">
    <property type="entry name" value="Ribosome binding protein Y (YfiA homologue)"/>
    <property type="match status" value="1"/>
</dbReference>
<dbReference type="PANTHER" id="PTHR33231:SF1">
    <property type="entry name" value="30S RIBOSOMAL PROTEIN"/>
    <property type="match status" value="1"/>
</dbReference>
<dbReference type="NCBIfam" id="TIGR00741">
    <property type="entry name" value="yfiA"/>
    <property type="match status" value="1"/>
</dbReference>
<dbReference type="EMBL" id="AP019377">
    <property type="protein sequence ID" value="BBH95522.1"/>
    <property type="molecule type" value="Genomic_DNA"/>
</dbReference>
<dbReference type="InterPro" id="IPR038416">
    <property type="entry name" value="Ribosom_S30AE_C_sf"/>
</dbReference>
<name>A0A455T7V0_9CHLR</name>
<evidence type="ECO:0000313" key="3">
    <source>
        <dbReference type="EMBL" id="BBH95522.1"/>
    </source>
</evidence>
<dbReference type="GO" id="GO:0022627">
    <property type="term" value="C:cytosolic small ribosomal subunit"/>
    <property type="evidence" value="ECO:0007669"/>
    <property type="project" value="TreeGrafter"/>
</dbReference>
<evidence type="ECO:0000256" key="1">
    <source>
        <dbReference type="ARBA" id="ARBA00022845"/>
    </source>
</evidence>
<protein>
    <recommendedName>
        <fullName evidence="2">Sigma 54 modulation/S30EA ribosomal protein C-terminal domain-containing protein</fullName>
    </recommendedName>
</protein>
<dbReference type="InterPro" id="IPR032528">
    <property type="entry name" value="Ribosom_S30AE_C"/>
</dbReference>
<dbReference type="Pfam" id="PF16321">
    <property type="entry name" value="Ribosom_S30AE_C"/>
    <property type="match status" value="1"/>
</dbReference>
<evidence type="ECO:0000259" key="2">
    <source>
        <dbReference type="Pfam" id="PF16321"/>
    </source>
</evidence>
<dbReference type="AlphaFoldDB" id="A0A455T7V0"/>
<dbReference type="Pfam" id="PF02482">
    <property type="entry name" value="Ribosomal_S30AE"/>
    <property type="match status" value="1"/>
</dbReference>
<reference evidence="3" key="1">
    <citation type="submission" date="2018-12" db="EMBL/GenBank/DDBJ databases">
        <title>Novel natural products biosynthetic potential of the class Ktedonobacteria.</title>
        <authorList>
            <person name="Zheng Y."/>
            <person name="Saitou A."/>
            <person name="Wang C.M."/>
            <person name="Toyoda A."/>
            <person name="Minakuchi Y."/>
            <person name="Sekiguchi Y."/>
            <person name="Ueda K."/>
            <person name="Takano H."/>
            <person name="Sakai Y."/>
            <person name="Yokota A."/>
            <person name="Yabe S."/>
        </authorList>
    </citation>
    <scope>NUCLEOTIDE SEQUENCE</scope>
    <source>
        <strain evidence="3">A3-2</strain>
    </source>
</reference>
<accession>A0A455T7V0</accession>
<sequence>MQIIIKGKQMEVLPRLRQHIERKAHKLTRLISPHNNAARLEVTIAEEHTRSAQDRYTVQILLAGATPTLRSEVSASKATVAFDQALSKLLAQFCRQKDRLTTARRHQRLPIKVLALARSGKLSALEGEEVAAATAARGEAAQEEADLTVPASLSEEQNEALWARIREIRSVPTKPMSDKEAILQMEALGLPFYPFVNEATNSVNVMYRLEKGGYGLLIPAVE</sequence>
<dbReference type="InterPro" id="IPR036567">
    <property type="entry name" value="RHF-like"/>
</dbReference>
<gene>
    <name evidence="3" type="ORF">KTA_37210</name>
</gene>
<dbReference type="Gene3D" id="3.30.160.100">
    <property type="entry name" value="Ribosome hibernation promotion factor-like"/>
    <property type="match status" value="1"/>
</dbReference>